<evidence type="ECO:0000256" key="3">
    <source>
        <dbReference type="ARBA" id="ARBA00023125"/>
    </source>
</evidence>
<dbReference type="PANTHER" id="PTHR30419">
    <property type="entry name" value="HTH-TYPE TRANSCRIPTIONAL REGULATOR YBHD"/>
    <property type="match status" value="1"/>
</dbReference>
<feature type="domain" description="HTH lysR-type" evidence="5">
    <location>
        <begin position="1"/>
        <end position="58"/>
    </location>
</feature>
<dbReference type="PANTHER" id="PTHR30419:SF28">
    <property type="entry name" value="HTH-TYPE TRANSCRIPTIONAL REGULATOR BSDA"/>
    <property type="match status" value="1"/>
</dbReference>
<dbReference type="Pfam" id="PF03466">
    <property type="entry name" value="LysR_substrate"/>
    <property type="match status" value="1"/>
</dbReference>
<organism evidence="6 7">
    <name type="scientific">Cohnella yongneupensis</name>
    <dbReference type="NCBI Taxonomy" id="425006"/>
    <lineage>
        <taxon>Bacteria</taxon>
        <taxon>Bacillati</taxon>
        <taxon>Bacillota</taxon>
        <taxon>Bacilli</taxon>
        <taxon>Bacillales</taxon>
        <taxon>Paenibacillaceae</taxon>
        <taxon>Cohnella</taxon>
    </lineage>
</organism>
<accession>A0ABW0QXI8</accession>
<evidence type="ECO:0000256" key="4">
    <source>
        <dbReference type="ARBA" id="ARBA00023163"/>
    </source>
</evidence>
<comment type="similarity">
    <text evidence="1">Belongs to the LysR transcriptional regulatory family.</text>
</comment>
<dbReference type="Proteomes" id="UP001596108">
    <property type="component" value="Unassembled WGS sequence"/>
</dbReference>
<comment type="caution">
    <text evidence="6">The sequence shown here is derived from an EMBL/GenBank/DDBJ whole genome shotgun (WGS) entry which is preliminary data.</text>
</comment>
<name>A0ABW0QXI8_9BACL</name>
<dbReference type="InterPro" id="IPR050950">
    <property type="entry name" value="HTH-type_LysR_regulators"/>
</dbReference>
<evidence type="ECO:0000313" key="7">
    <source>
        <dbReference type="Proteomes" id="UP001596108"/>
    </source>
</evidence>
<evidence type="ECO:0000313" key="6">
    <source>
        <dbReference type="EMBL" id="MFC5528850.1"/>
    </source>
</evidence>
<evidence type="ECO:0000256" key="2">
    <source>
        <dbReference type="ARBA" id="ARBA00023015"/>
    </source>
</evidence>
<gene>
    <name evidence="6" type="ORF">ACFPQ4_05190</name>
</gene>
<dbReference type="Pfam" id="PF00126">
    <property type="entry name" value="HTH_1"/>
    <property type="match status" value="1"/>
</dbReference>
<evidence type="ECO:0000259" key="5">
    <source>
        <dbReference type="PROSITE" id="PS50931"/>
    </source>
</evidence>
<dbReference type="Gene3D" id="1.10.10.10">
    <property type="entry name" value="Winged helix-like DNA-binding domain superfamily/Winged helix DNA-binding domain"/>
    <property type="match status" value="1"/>
</dbReference>
<keyword evidence="3" id="KW-0238">DNA-binding</keyword>
<keyword evidence="7" id="KW-1185">Reference proteome</keyword>
<reference evidence="7" key="1">
    <citation type="journal article" date="2019" name="Int. J. Syst. Evol. Microbiol.">
        <title>The Global Catalogue of Microorganisms (GCM) 10K type strain sequencing project: providing services to taxonomists for standard genome sequencing and annotation.</title>
        <authorList>
            <consortium name="The Broad Institute Genomics Platform"/>
            <consortium name="The Broad Institute Genome Sequencing Center for Infectious Disease"/>
            <person name="Wu L."/>
            <person name="Ma J."/>
        </authorList>
    </citation>
    <scope>NUCLEOTIDE SEQUENCE [LARGE SCALE GENOMIC DNA]</scope>
    <source>
        <strain evidence="7">CGMCC 1.18578</strain>
    </source>
</reference>
<dbReference type="InterPro" id="IPR005119">
    <property type="entry name" value="LysR_subst-bd"/>
</dbReference>
<protein>
    <submittedName>
        <fullName evidence="6">LysR family transcriptional regulator</fullName>
    </submittedName>
</protein>
<sequence>MDMRQLRYFLVVAEEGQVTSAAKRLNMEQPPLSRQMKLLEQELNVALFDRSGKRLTLTHAGELLRRRAEQLLGQLHETVREVQELDEGIHGVLSVGSVVSCISLLPQPIQRFQQRYPKVTFKISEGDHFLLAEQLEKRAIELVIARLPFEAALDPEPYEIVELAPDPFVAILPASWVKAKTGPNRSISMREVAQYPFITLKTDQTTGMHAKVLHEFHQSGLEPLILCECSNVAIIIALVAAGIGATILPKSVIASFPLADIAACDIENTDFHSEIGLVWLKDRYLSKSAREFIDMFVLTESSGSK</sequence>
<dbReference type="SUPFAM" id="SSF53850">
    <property type="entry name" value="Periplasmic binding protein-like II"/>
    <property type="match status" value="1"/>
</dbReference>
<keyword evidence="4" id="KW-0804">Transcription</keyword>
<evidence type="ECO:0000256" key="1">
    <source>
        <dbReference type="ARBA" id="ARBA00009437"/>
    </source>
</evidence>
<dbReference type="PROSITE" id="PS50931">
    <property type="entry name" value="HTH_LYSR"/>
    <property type="match status" value="1"/>
</dbReference>
<dbReference type="InterPro" id="IPR000847">
    <property type="entry name" value="LysR_HTH_N"/>
</dbReference>
<dbReference type="InterPro" id="IPR036388">
    <property type="entry name" value="WH-like_DNA-bd_sf"/>
</dbReference>
<dbReference type="InterPro" id="IPR036390">
    <property type="entry name" value="WH_DNA-bd_sf"/>
</dbReference>
<dbReference type="PRINTS" id="PR00039">
    <property type="entry name" value="HTHLYSR"/>
</dbReference>
<proteinExistence type="inferred from homology"/>
<dbReference type="RefSeq" id="WP_378110716.1">
    <property type="nucleotide sequence ID" value="NZ_JBHSNC010000013.1"/>
</dbReference>
<dbReference type="SUPFAM" id="SSF46785">
    <property type="entry name" value="Winged helix' DNA-binding domain"/>
    <property type="match status" value="1"/>
</dbReference>
<keyword evidence="2" id="KW-0805">Transcription regulation</keyword>
<dbReference type="EMBL" id="JBHSNC010000013">
    <property type="protein sequence ID" value="MFC5528850.1"/>
    <property type="molecule type" value="Genomic_DNA"/>
</dbReference>
<dbReference type="Gene3D" id="3.40.190.290">
    <property type="match status" value="1"/>
</dbReference>
<dbReference type="CDD" id="cd05466">
    <property type="entry name" value="PBP2_LTTR_substrate"/>
    <property type="match status" value="1"/>
</dbReference>